<dbReference type="GO" id="GO:0003723">
    <property type="term" value="F:RNA binding"/>
    <property type="evidence" value="ECO:0007669"/>
    <property type="project" value="InterPro"/>
</dbReference>
<dbReference type="KEGG" id="som:SOMG_00410"/>
<dbReference type="InterPro" id="IPR002222">
    <property type="entry name" value="Ribosomal_uS19"/>
</dbReference>
<dbReference type="HAMAP" id="MF_00531">
    <property type="entry name" value="Ribosomal_uS19"/>
    <property type="match status" value="1"/>
</dbReference>
<dbReference type="FunFam" id="3.30.860.10:FF:000001">
    <property type="entry name" value="30S ribosomal protein S19"/>
    <property type="match status" value="1"/>
</dbReference>
<evidence type="ECO:0000256" key="2">
    <source>
        <dbReference type="ARBA" id="ARBA00022980"/>
    </source>
</evidence>
<proteinExistence type="inferred from homology"/>
<dbReference type="PANTHER" id="PTHR11880">
    <property type="entry name" value="RIBOSOMAL PROTEIN S19P FAMILY MEMBER"/>
    <property type="match status" value="1"/>
</dbReference>
<evidence type="ECO:0000256" key="5">
    <source>
        <dbReference type="RuleBase" id="RU003485"/>
    </source>
</evidence>
<dbReference type="GO" id="GO:0000028">
    <property type="term" value="P:ribosomal small subunit assembly"/>
    <property type="evidence" value="ECO:0007669"/>
    <property type="project" value="TreeGrafter"/>
</dbReference>
<dbReference type="PANTHER" id="PTHR11880:SF8">
    <property type="entry name" value="SMALL RIBOSOMAL SUBUNIT PROTEIN US19M"/>
    <property type="match status" value="1"/>
</dbReference>
<evidence type="ECO:0000256" key="1">
    <source>
        <dbReference type="ARBA" id="ARBA00007345"/>
    </source>
</evidence>
<name>A0AAF0AU31_9SCHI</name>
<accession>A0AAF0AU31</accession>
<dbReference type="InterPro" id="IPR020934">
    <property type="entry name" value="Ribosomal_uS19_CS"/>
</dbReference>
<evidence type="ECO:0000256" key="3">
    <source>
        <dbReference type="ARBA" id="ARBA00023274"/>
    </source>
</evidence>
<dbReference type="PIRSF" id="PIRSF002144">
    <property type="entry name" value="Ribosomal_S19"/>
    <property type="match status" value="1"/>
</dbReference>
<reference evidence="6 7" key="1">
    <citation type="journal article" date="2023" name="G3 (Bethesda)">
        <title>A high-quality reference genome for the fission yeast Schizosaccharomyces osmophilus.</title>
        <authorList>
            <person name="Jia G.S."/>
            <person name="Zhang W.C."/>
            <person name="Liang Y."/>
            <person name="Liu X.H."/>
            <person name="Rhind N."/>
            <person name="Pidoux A."/>
            <person name="Brysch-Herzberg M."/>
            <person name="Du L.L."/>
        </authorList>
    </citation>
    <scope>NUCLEOTIDE SEQUENCE [LARGE SCALE GENOMIC DNA]</scope>
    <source>
        <strain evidence="6 7">CBS 15793</strain>
    </source>
</reference>
<dbReference type="Gene3D" id="3.30.860.10">
    <property type="entry name" value="30s Ribosomal Protein S19, Chain A"/>
    <property type="match status" value="1"/>
</dbReference>
<dbReference type="PRINTS" id="PR00975">
    <property type="entry name" value="RIBOSOMALS19"/>
</dbReference>
<dbReference type="Pfam" id="PF00203">
    <property type="entry name" value="Ribosomal_S19"/>
    <property type="match status" value="1"/>
</dbReference>
<dbReference type="AlphaFoldDB" id="A0AAF0AU31"/>
<keyword evidence="2 5" id="KW-0689">Ribosomal protein</keyword>
<keyword evidence="7" id="KW-1185">Reference proteome</keyword>
<dbReference type="GO" id="GO:0003735">
    <property type="term" value="F:structural constituent of ribosome"/>
    <property type="evidence" value="ECO:0007669"/>
    <property type="project" value="InterPro"/>
</dbReference>
<dbReference type="RefSeq" id="XP_056035465.1">
    <property type="nucleotide sequence ID" value="XM_056179204.1"/>
</dbReference>
<evidence type="ECO:0000256" key="4">
    <source>
        <dbReference type="ARBA" id="ARBA00044183"/>
    </source>
</evidence>
<dbReference type="EMBL" id="CP115611">
    <property type="protein sequence ID" value="WBW71222.1"/>
    <property type="molecule type" value="Genomic_DNA"/>
</dbReference>
<dbReference type="GO" id="GO:0005763">
    <property type="term" value="C:mitochondrial small ribosomal subunit"/>
    <property type="evidence" value="ECO:0007669"/>
    <property type="project" value="TreeGrafter"/>
</dbReference>
<dbReference type="InterPro" id="IPR023575">
    <property type="entry name" value="Ribosomal_uS19_SF"/>
</dbReference>
<dbReference type="SUPFAM" id="SSF54570">
    <property type="entry name" value="Ribosomal protein S19"/>
    <property type="match status" value="1"/>
</dbReference>
<sequence>MLASRILRARSIWKGPNVVDFGVNIGESVKSQTPVKTMVRSATILPRMVGAQFLVHNGKNYASVKVTEDMIGHKLGEFSPTRKTFHYRQTKNR</sequence>
<keyword evidence="3 5" id="KW-0687">Ribonucleoprotein</keyword>
<protein>
    <recommendedName>
        <fullName evidence="4">Small ribosomal subunit protein uS19m</fullName>
    </recommendedName>
</protein>
<organism evidence="6 7">
    <name type="scientific">Schizosaccharomyces osmophilus</name>
    <dbReference type="NCBI Taxonomy" id="2545709"/>
    <lineage>
        <taxon>Eukaryota</taxon>
        <taxon>Fungi</taxon>
        <taxon>Dikarya</taxon>
        <taxon>Ascomycota</taxon>
        <taxon>Taphrinomycotina</taxon>
        <taxon>Schizosaccharomycetes</taxon>
        <taxon>Schizosaccharomycetales</taxon>
        <taxon>Schizosaccharomycetaceae</taxon>
        <taxon>Schizosaccharomyces</taxon>
    </lineage>
</organism>
<evidence type="ECO:0000313" key="7">
    <source>
        <dbReference type="Proteomes" id="UP001212411"/>
    </source>
</evidence>
<evidence type="ECO:0000313" key="6">
    <source>
        <dbReference type="EMBL" id="WBW71222.1"/>
    </source>
</evidence>
<gene>
    <name evidence="6" type="primary">rsm19</name>
    <name evidence="6" type="ORF">SOMG_00410</name>
</gene>
<dbReference type="GeneID" id="80873893"/>
<dbReference type="GO" id="GO:0006412">
    <property type="term" value="P:translation"/>
    <property type="evidence" value="ECO:0007669"/>
    <property type="project" value="InterPro"/>
</dbReference>
<dbReference type="Proteomes" id="UP001212411">
    <property type="component" value="Chromosome 1"/>
</dbReference>
<comment type="similarity">
    <text evidence="1 5">Belongs to the universal ribosomal protein uS19 family.</text>
</comment>
<dbReference type="PROSITE" id="PS00323">
    <property type="entry name" value="RIBOSOMAL_S19"/>
    <property type="match status" value="1"/>
</dbReference>